<comment type="similarity">
    <text evidence="1">Belongs to the enoyl-CoA hydratase/isomerase family.</text>
</comment>
<evidence type="ECO:0000313" key="2">
    <source>
        <dbReference type="EMBL" id="OJZ73492.1"/>
    </source>
</evidence>
<dbReference type="CDD" id="cd06558">
    <property type="entry name" value="crotonase-like"/>
    <property type="match status" value="1"/>
</dbReference>
<organism evidence="2 3">
    <name type="scientific">Mycobacterium paraffinicum</name>
    <dbReference type="NCBI Taxonomy" id="53378"/>
    <lineage>
        <taxon>Bacteria</taxon>
        <taxon>Bacillati</taxon>
        <taxon>Actinomycetota</taxon>
        <taxon>Actinomycetes</taxon>
        <taxon>Mycobacteriales</taxon>
        <taxon>Mycobacteriaceae</taxon>
        <taxon>Mycobacterium</taxon>
    </lineage>
</organism>
<dbReference type="PANTHER" id="PTHR43802:SF1">
    <property type="entry name" value="IP11341P-RELATED"/>
    <property type="match status" value="1"/>
</dbReference>
<reference evidence="2 3" key="1">
    <citation type="submission" date="2016-11" db="EMBL/GenBank/DDBJ databases">
        <title>Genome sequences of unsequenced Mycobacteria.</title>
        <authorList>
            <person name="Greninger A.L."/>
            <person name="Fang F."/>
            <person name="Jerome K.R."/>
        </authorList>
    </citation>
    <scope>NUCLEOTIDE SEQUENCE [LARGE SCALE GENOMIC DNA]</scope>
    <source>
        <strain evidence="2 3">M11</strain>
    </source>
</reference>
<sequence length="265" mass="28793">MSMTFETILLEVDETDRVATITLNRPGQLNAFNRTMCEEMAHAWRTVKLDDSVNAVVLRAAGDRAFSAGLDIKTPYGQPENVWNHEDPGESLSPKWQKMWKPVVCAVQGMCTAGAFYFINESDVVICSEDATFFDSHVSAGLVCALEPIGLMRRIGLGETLRIALMGNDERVGAATALRIGMVSEVVAADRLWDRAHEIAATIAAKPPTATQGTVKAIWESLDKPYRAALEQGLIYTRLGNPLGTAELAAQQADGEGAARTPKTR</sequence>
<proteinExistence type="inferred from homology"/>
<dbReference type="OrthoDB" id="153350at2"/>
<dbReference type="InterPro" id="IPR001753">
    <property type="entry name" value="Enoyl-CoA_hydra/iso"/>
</dbReference>
<gene>
    <name evidence="2" type="ORF">BRW65_12700</name>
</gene>
<dbReference type="EMBL" id="MPNT01000010">
    <property type="protein sequence ID" value="OJZ73492.1"/>
    <property type="molecule type" value="Genomic_DNA"/>
</dbReference>
<keyword evidence="3" id="KW-1185">Reference proteome</keyword>
<evidence type="ECO:0000256" key="1">
    <source>
        <dbReference type="ARBA" id="ARBA00005254"/>
    </source>
</evidence>
<dbReference type="RefSeq" id="WP_073875171.1">
    <property type="nucleotide sequence ID" value="NZ_MPNT01000010.1"/>
</dbReference>
<accession>A0A1Q4HUW4</accession>
<name>A0A1Q4HUW4_9MYCO</name>
<protein>
    <submittedName>
        <fullName evidence="2">Enoyl-CoA hydratase</fullName>
    </submittedName>
</protein>
<dbReference type="GO" id="GO:0003824">
    <property type="term" value="F:catalytic activity"/>
    <property type="evidence" value="ECO:0007669"/>
    <property type="project" value="UniProtKB-ARBA"/>
</dbReference>
<dbReference type="PANTHER" id="PTHR43802">
    <property type="entry name" value="ENOYL-COA HYDRATASE"/>
    <property type="match status" value="1"/>
</dbReference>
<dbReference type="SUPFAM" id="SSF52096">
    <property type="entry name" value="ClpP/crotonase"/>
    <property type="match status" value="1"/>
</dbReference>
<dbReference type="Gene3D" id="3.90.226.10">
    <property type="entry name" value="2-enoyl-CoA Hydratase, Chain A, domain 1"/>
    <property type="match status" value="1"/>
</dbReference>
<dbReference type="InterPro" id="IPR029045">
    <property type="entry name" value="ClpP/crotonase-like_dom_sf"/>
</dbReference>
<dbReference type="AlphaFoldDB" id="A0A1Q4HUW4"/>
<comment type="caution">
    <text evidence="2">The sequence shown here is derived from an EMBL/GenBank/DDBJ whole genome shotgun (WGS) entry which is preliminary data.</text>
</comment>
<dbReference type="Pfam" id="PF00378">
    <property type="entry name" value="ECH_1"/>
    <property type="match status" value="1"/>
</dbReference>
<dbReference type="STRING" id="53378.BRW65_12700"/>
<evidence type="ECO:0000313" key="3">
    <source>
        <dbReference type="Proteomes" id="UP000186438"/>
    </source>
</evidence>
<dbReference type="Proteomes" id="UP000186438">
    <property type="component" value="Unassembled WGS sequence"/>
</dbReference>